<reference evidence="3" key="1">
    <citation type="submission" date="2025-08" db="UniProtKB">
        <authorList>
            <consortium name="RefSeq"/>
        </authorList>
    </citation>
    <scope>IDENTIFICATION</scope>
</reference>
<feature type="domain" description="Transglutaminase-like" evidence="1">
    <location>
        <begin position="188"/>
        <end position="263"/>
    </location>
</feature>
<dbReference type="InterPro" id="IPR038765">
    <property type="entry name" value="Papain-like_cys_pep_sf"/>
</dbReference>
<proteinExistence type="predicted"/>
<accession>A0A8B6X6U6</accession>
<dbReference type="InterPro" id="IPR002931">
    <property type="entry name" value="Transglutaminase-like"/>
</dbReference>
<dbReference type="Proteomes" id="UP000675920">
    <property type="component" value="Unplaced"/>
</dbReference>
<name>A0A8B6X6U6_9BURK</name>
<dbReference type="SUPFAM" id="SSF54001">
    <property type="entry name" value="Cysteine proteinases"/>
    <property type="match status" value="1"/>
</dbReference>
<dbReference type="PANTHER" id="PTHR33490">
    <property type="entry name" value="BLR5614 PROTEIN-RELATED"/>
    <property type="match status" value="1"/>
</dbReference>
<dbReference type="AlphaFoldDB" id="A0A8B6X6U6"/>
<dbReference type="OrthoDB" id="5438043at2"/>
<dbReference type="Pfam" id="PF08379">
    <property type="entry name" value="Bact_transglu_N"/>
    <property type="match status" value="1"/>
</dbReference>
<dbReference type="InterPro" id="IPR013589">
    <property type="entry name" value="Bac_transglu_N"/>
</dbReference>
<dbReference type="RefSeq" id="WP_028312875.1">
    <property type="nucleotide sequence ID" value="NZ_KI519499.1"/>
</dbReference>
<dbReference type="PANTHER" id="PTHR33490:SF7">
    <property type="entry name" value="BLR2979 PROTEIN"/>
    <property type="match status" value="1"/>
</dbReference>
<evidence type="ECO:0000259" key="1">
    <source>
        <dbReference type="SMART" id="SM00460"/>
    </source>
</evidence>
<sequence length="311" mass="33447">MNTRVATAPRAIEVQRLKVIHQTTYHYAAPVDVAHHLAALRLARLPYQRVEEQELMIAPLPASHGRWIDGYGNARDFFSITGSHAVLGVCSTAVVERAVPAVPTVGRDWQELRDGLHFRVGVPYDAAAEFALPSPWVAIHPELAAFAAPSFPAGRDIIEGALDLMRRVHEHFTFDPAGTDVETSALEAFKLAHGVCQDYAHVMIGALRAIGLAARYVSGYLLTNPPPGQPRLIGADASHAWVSVYCGAESGGEGGWLELDPTNDVIVGTKHVTVAYGRDYGDVTPLRGVLQGGGAHTLEVAVTVMPMEEAV</sequence>
<evidence type="ECO:0000313" key="2">
    <source>
        <dbReference type="Proteomes" id="UP000675920"/>
    </source>
</evidence>
<protein>
    <submittedName>
        <fullName evidence="3">Transglutaminase family protein</fullName>
    </submittedName>
</protein>
<keyword evidence="2" id="KW-1185">Reference proteome</keyword>
<evidence type="ECO:0000313" key="3">
    <source>
        <dbReference type="RefSeq" id="WP_028312875.1"/>
    </source>
</evidence>
<dbReference type="Gene3D" id="3.10.620.30">
    <property type="match status" value="1"/>
</dbReference>
<organism evidence="2 3">
    <name type="scientific">Derxia gummosa DSM 723</name>
    <dbReference type="NCBI Taxonomy" id="1121388"/>
    <lineage>
        <taxon>Bacteria</taxon>
        <taxon>Pseudomonadati</taxon>
        <taxon>Pseudomonadota</taxon>
        <taxon>Betaproteobacteria</taxon>
        <taxon>Burkholderiales</taxon>
        <taxon>Alcaligenaceae</taxon>
        <taxon>Derxia</taxon>
    </lineage>
</organism>
<dbReference type="SMART" id="SM00460">
    <property type="entry name" value="TGc"/>
    <property type="match status" value="1"/>
</dbReference>
<dbReference type="Pfam" id="PF01841">
    <property type="entry name" value="Transglut_core"/>
    <property type="match status" value="1"/>
</dbReference>